<organism evidence="3 4">
    <name type="scientific">Arcicella aurantiaca</name>
    <dbReference type="NCBI Taxonomy" id="591202"/>
    <lineage>
        <taxon>Bacteria</taxon>
        <taxon>Pseudomonadati</taxon>
        <taxon>Bacteroidota</taxon>
        <taxon>Cytophagia</taxon>
        <taxon>Cytophagales</taxon>
        <taxon>Flectobacillaceae</taxon>
        <taxon>Arcicella</taxon>
    </lineage>
</organism>
<accession>A0A316E865</accession>
<sequence>MKYLFFILLLSNAIFAQRDSVFYKMSAQKFLSLPQINQPIDVRNPDFGLLDAALFHATNEQRIAFNLPIFGYASIIHQAAIGHSVAMIEQDFYNHDNPFDVANKSLPDRIFKKTKAYRQLAENIAQHDILMAAGNMYCFTPPKSGGDFFYYDCKTKKALPMMTYADFARSVVNGWMNSPHHRANILDPKLKFMACSGRVSKNPYKSQRSPFARLTQDFGG</sequence>
<dbReference type="PANTHER" id="PTHR31157:SF1">
    <property type="entry name" value="SCP DOMAIN-CONTAINING PROTEIN"/>
    <property type="match status" value="1"/>
</dbReference>
<reference evidence="3 4" key="1">
    <citation type="submission" date="2018-05" db="EMBL/GenBank/DDBJ databases">
        <title>Genomic Encyclopedia of Archaeal and Bacterial Type Strains, Phase II (KMG-II): from individual species to whole genera.</title>
        <authorList>
            <person name="Goeker M."/>
        </authorList>
    </citation>
    <scope>NUCLEOTIDE SEQUENCE [LARGE SCALE GENOMIC DNA]</scope>
    <source>
        <strain evidence="3 4">DSM 22214</strain>
    </source>
</reference>
<dbReference type="SUPFAM" id="SSF55797">
    <property type="entry name" value="PR-1-like"/>
    <property type="match status" value="1"/>
</dbReference>
<evidence type="ECO:0000313" key="3">
    <source>
        <dbReference type="EMBL" id="PWK26935.1"/>
    </source>
</evidence>
<feature type="chain" id="PRO_5016352320" evidence="1">
    <location>
        <begin position="17"/>
        <end position="220"/>
    </location>
</feature>
<dbReference type="PANTHER" id="PTHR31157">
    <property type="entry name" value="SCP DOMAIN-CONTAINING PROTEIN"/>
    <property type="match status" value="1"/>
</dbReference>
<evidence type="ECO:0000259" key="2">
    <source>
        <dbReference type="Pfam" id="PF00188"/>
    </source>
</evidence>
<dbReference type="Proteomes" id="UP000245489">
    <property type="component" value="Unassembled WGS sequence"/>
</dbReference>
<feature type="domain" description="SCP" evidence="2">
    <location>
        <begin position="122"/>
        <end position="196"/>
    </location>
</feature>
<dbReference type="Gene3D" id="3.40.33.10">
    <property type="entry name" value="CAP"/>
    <property type="match status" value="1"/>
</dbReference>
<name>A0A316E865_9BACT</name>
<evidence type="ECO:0000256" key="1">
    <source>
        <dbReference type="SAM" id="SignalP"/>
    </source>
</evidence>
<dbReference type="InterPro" id="IPR035940">
    <property type="entry name" value="CAP_sf"/>
</dbReference>
<dbReference type="RefSeq" id="WP_109742878.1">
    <property type="nucleotide sequence ID" value="NZ_QGGO01000009.1"/>
</dbReference>
<dbReference type="EMBL" id="QGGO01000009">
    <property type="protein sequence ID" value="PWK26935.1"/>
    <property type="molecule type" value="Genomic_DNA"/>
</dbReference>
<proteinExistence type="predicted"/>
<dbReference type="OrthoDB" id="982527at2"/>
<dbReference type="AlphaFoldDB" id="A0A316E865"/>
<keyword evidence="1" id="KW-0732">Signal</keyword>
<dbReference type="CDD" id="cd05379">
    <property type="entry name" value="CAP_bacterial"/>
    <property type="match status" value="1"/>
</dbReference>
<evidence type="ECO:0000313" key="4">
    <source>
        <dbReference type="Proteomes" id="UP000245489"/>
    </source>
</evidence>
<dbReference type="InterPro" id="IPR014044">
    <property type="entry name" value="CAP_dom"/>
</dbReference>
<feature type="signal peptide" evidence="1">
    <location>
        <begin position="1"/>
        <end position="16"/>
    </location>
</feature>
<protein>
    <submittedName>
        <fullName evidence="3">Uncharacterized protein YkwD</fullName>
    </submittedName>
</protein>
<keyword evidence="4" id="KW-1185">Reference proteome</keyword>
<comment type="caution">
    <text evidence="3">The sequence shown here is derived from an EMBL/GenBank/DDBJ whole genome shotgun (WGS) entry which is preliminary data.</text>
</comment>
<dbReference type="Pfam" id="PF00188">
    <property type="entry name" value="CAP"/>
    <property type="match status" value="1"/>
</dbReference>
<gene>
    <name evidence="3" type="ORF">LV89_02141</name>
</gene>